<dbReference type="CDD" id="cd06259">
    <property type="entry name" value="YdcF-like"/>
    <property type="match status" value="1"/>
</dbReference>
<dbReference type="InterPro" id="IPR014729">
    <property type="entry name" value="Rossmann-like_a/b/a_fold"/>
</dbReference>
<dbReference type="InterPro" id="IPR003848">
    <property type="entry name" value="DUF218"/>
</dbReference>
<dbReference type="PANTHER" id="PTHR30336">
    <property type="entry name" value="INNER MEMBRANE PROTEIN, PROBABLE PERMEASE"/>
    <property type="match status" value="1"/>
</dbReference>
<dbReference type="Gene3D" id="1.10.3620.10">
    <property type="entry name" value="YdcF like domain"/>
    <property type="match status" value="1"/>
</dbReference>
<dbReference type="EMBL" id="AZCU01000016">
    <property type="protein sequence ID" value="KRK23428.1"/>
    <property type="molecule type" value="Genomic_DNA"/>
</dbReference>
<dbReference type="GO" id="GO:0005886">
    <property type="term" value="C:plasma membrane"/>
    <property type="evidence" value="ECO:0007669"/>
    <property type="project" value="TreeGrafter"/>
</dbReference>
<proteinExistence type="predicted"/>
<comment type="caution">
    <text evidence="2">The sequence shown here is derived from an EMBL/GenBank/DDBJ whole genome shotgun (WGS) entry which is preliminary data.</text>
</comment>
<feature type="domain" description="DUF218" evidence="1">
    <location>
        <begin position="27"/>
        <end position="151"/>
    </location>
</feature>
<evidence type="ECO:0000313" key="2">
    <source>
        <dbReference type="EMBL" id="KRK23428.1"/>
    </source>
</evidence>
<name>A0A837R7D4_LACPE</name>
<evidence type="ECO:0000259" key="1">
    <source>
        <dbReference type="Pfam" id="PF02698"/>
    </source>
</evidence>
<dbReference type="GeneID" id="49395409"/>
<dbReference type="Proteomes" id="UP000051020">
    <property type="component" value="Unassembled WGS sequence"/>
</dbReference>
<dbReference type="AlphaFoldDB" id="A0A837R7D4"/>
<gene>
    <name evidence="2" type="ORF">FD24_GL001113</name>
</gene>
<reference evidence="2 3" key="1">
    <citation type="journal article" date="2015" name="Genome Announc.">
        <title>Expanding the biotechnology potential of lactobacilli through comparative genomics of 213 strains and associated genera.</title>
        <authorList>
            <person name="Sun Z."/>
            <person name="Harris H.M."/>
            <person name="McCann A."/>
            <person name="Guo C."/>
            <person name="Argimon S."/>
            <person name="Zhang W."/>
            <person name="Yang X."/>
            <person name="Jeffery I.B."/>
            <person name="Cooney J.C."/>
            <person name="Kagawa T.F."/>
            <person name="Liu W."/>
            <person name="Song Y."/>
            <person name="Salvetti E."/>
            <person name="Wrobel A."/>
            <person name="Rasinkangas P."/>
            <person name="Parkhill J."/>
            <person name="Rea M.C."/>
            <person name="O'Sullivan O."/>
            <person name="Ritari J."/>
            <person name="Douillard F.P."/>
            <person name="Paul Ross R."/>
            <person name="Yang R."/>
            <person name="Briner A.E."/>
            <person name="Felis G.E."/>
            <person name="de Vos W.M."/>
            <person name="Barrangou R."/>
            <person name="Klaenhammer T.R."/>
            <person name="Caufield P.W."/>
            <person name="Cui Y."/>
            <person name="Zhang H."/>
            <person name="O'Toole P.W."/>
        </authorList>
    </citation>
    <scope>NUCLEOTIDE SEQUENCE [LARGE SCALE GENOMIC DNA]</scope>
    <source>
        <strain evidence="2 3">DSM 20314</strain>
    </source>
</reference>
<dbReference type="Pfam" id="PF02698">
    <property type="entry name" value="DUF218"/>
    <property type="match status" value="1"/>
</dbReference>
<dbReference type="PANTHER" id="PTHR30336:SF20">
    <property type="entry name" value="DUF218 DOMAIN-CONTAINING PROTEIN"/>
    <property type="match status" value="1"/>
</dbReference>
<protein>
    <recommendedName>
        <fullName evidence="1">DUF218 domain-containing protein</fullName>
    </recommendedName>
</protein>
<accession>A0A837R7D4</accession>
<sequence length="231" mass="25295">MDELTAFNRCLDWLTQAVAQPTRVDGVVLCGNSLPATAIAAGQLAQQYQLPTVIIAGGVGHATKYLRHNLDQPASHASEAALMATLIRQTGYTGELRLDETSTNTGSNATNARDLAPANWRHVLLIQDPLLARRTELTFAANWDGVDFTRYLPATLQLSQLEPLRFKGETTLTGWQPAYFTELLLGEFQRLADTPTGYGPRGQGFIAHVDIPEDVLAAVADLQSRALRRQR</sequence>
<dbReference type="RefSeq" id="WP_050338270.1">
    <property type="nucleotide sequence ID" value="NZ_AZCU01000016.1"/>
</dbReference>
<evidence type="ECO:0000313" key="3">
    <source>
        <dbReference type="Proteomes" id="UP000051020"/>
    </source>
</evidence>
<dbReference type="InterPro" id="IPR051599">
    <property type="entry name" value="Cell_Envelope_Assoc"/>
</dbReference>
<dbReference type="Gene3D" id="3.40.50.620">
    <property type="entry name" value="HUPs"/>
    <property type="match status" value="1"/>
</dbReference>
<organism evidence="2 3">
    <name type="scientific">Lactiplantibacillus pentosus DSM 20314</name>
    <dbReference type="NCBI Taxonomy" id="1423791"/>
    <lineage>
        <taxon>Bacteria</taxon>
        <taxon>Bacillati</taxon>
        <taxon>Bacillota</taxon>
        <taxon>Bacilli</taxon>
        <taxon>Lactobacillales</taxon>
        <taxon>Lactobacillaceae</taxon>
        <taxon>Lactiplantibacillus</taxon>
    </lineage>
</organism>